<comment type="catalytic activity">
    <reaction evidence="11">
        <text>L-seryl-[protein] + ATP = O-phospho-L-seryl-[protein] + ADP + H(+)</text>
        <dbReference type="Rhea" id="RHEA:17989"/>
        <dbReference type="Rhea" id="RHEA-COMP:9863"/>
        <dbReference type="Rhea" id="RHEA-COMP:11604"/>
        <dbReference type="ChEBI" id="CHEBI:15378"/>
        <dbReference type="ChEBI" id="CHEBI:29999"/>
        <dbReference type="ChEBI" id="CHEBI:30616"/>
        <dbReference type="ChEBI" id="CHEBI:83421"/>
        <dbReference type="ChEBI" id="CHEBI:456216"/>
        <dbReference type="EC" id="2.7.11.24"/>
    </reaction>
</comment>
<accession>A0AAN5I358</accession>
<evidence type="ECO:0000313" key="15">
    <source>
        <dbReference type="EMBL" id="GMR49261.1"/>
    </source>
</evidence>
<evidence type="ECO:0000256" key="10">
    <source>
        <dbReference type="ARBA" id="ARBA00047592"/>
    </source>
</evidence>
<keyword evidence="7 12" id="KW-0547">Nucleotide-binding</keyword>
<dbReference type="Gene3D" id="1.10.510.10">
    <property type="entry name" value="Transferase(Phosphotransferase) domain 1"/>
    <property type="match status" value="1"/>
</dbReference>
<dbReference type="GO" id="GO:0006970">
    <property type="term" value="P:response to osmotic stress"/>
    <property type="evidence" value="ECO:0007669"/>
    <property type="project" value="UniProtKB-ARBA"/>
</dbReference>
<evidence type="ECO:0000256" key="3">
    <source>
        <dbReference type="ARBA" id="ARBA00012411"/>
    </source>
</evidence>
<evidence type="ECO:0000256" key="4">
    <source>
        <dbReference type="ARBA" id="ARBA00022527"/>
    </source>
</evidence>
<dbReference type="FunFam" id="1.10.510.10:FF:000684">
    <property type="entry name" value="Mitogen-activated protein kinase"/>
    <property type="match status" value="1"/>
</dbReference>
<dbReference type="EMBL" id="BTRK01000004">
    <property type="protein sequence ID" value="GMR49261.1"/>
    <property type="molecule type" value="Genomic_DNA"/>
</dbReference>
<dbReference type="CDD" id="cd07851">
    <property type="entry name" value="STKc_p38"/>
    <property type="match status" value="1"/>
</dbReference>
<feature type="domain" description="Protein kinase" evidence="14">
    <location>
        <begin position="88"/>
        <end position="372"/>
    </location>
</feature>
<dbReference type="SUPFAM" id="SSF56112">
    <property type="entry name" value="Protein kinase-like (PK-like)"/>
    <property type="match status" value="1"/>
</dbReference>
<dbReference type="Gene3D" id="3.30.200.20">
    <property type="entry name" value="Phosphorylase Kinase, domain 1"/>
    <property type="match status" value="1"/>
</dbReference>
<dbReference type="InterPro" id="IPR008352">
    <property type="entry name" value="MAPK_HOG-like"/>
</dbReference>
<keyword evidence="4" id="KW-0723">Serine/threonine-protein kinase</keyword>
<evidence type="ECO:0000256" key="7">
    <source>
        <dbReference type="ARBA" id="ARBA00022741"/>
    </source>
</evidence>
<dbReference type="InterPro" id="IPR003527">
    <property type="entry name" value="MAP_kinase_CS"/>
</dbReference>
<keyword evidence="9 12" id="KW-0067">ATP-binding</keyword>
<dbReference type="EC" id="2.7.11.24" evidence="3"/>
<evidence type="ECO:0000256" key="5">
    <source>
        <dbReference type="ARBA" id="ARBA00022553"/>
    </source>
</evidence>
<dbReference type="FunFam" id="3.30.200.20:FF:000769">
    <property type="entry name" value="Mitogen-activated protein kinase 14"/>
    <property type="match status" value="1"/>
</dbReference>
<comment type="caution">
    <text evidence="15">The sequence shown here is derived from an EMBL/GenBank/DDBJ whole genome shotgun (WGS) entry which is preliminary data.</text>
</comment>
<reference evidence="16" key="1">
    <citation type="submission" date="2022-10" db="EMBL/GenBank/DDBJ databases">
        <title>Genome assembly of Pristionchus species.</title>
        <authorList>
            <person name="Yoshida K."/>
            <person name="Sommer R.J."/>
        </authorList>
    </citation>
    <scope>NUCLEOTIDE SEQUENCE [LARGE SCALE GENOMIC DNA]</scope>
    <source>
        <strain evidence="16">RS5460</strain>
    </source>
</reference>
<feature type="binding site" evidence="12">
    <location>
        <position position="118"/>
    </location>
    <ligand>
        <name>ATP</name>
        <dbReference type="ChEBI" id="CHEBI:30616"/>
    </ligand>
</feature>
<keyword evidence="5" id="KW-0597">Phosphoprotein</keyword>
<sequence length="438" mass="49952">TLAACTTVRSREVIQPFRLRAHCVLQTITKKPVRDAKTSLLGEMASPSGGISFSHLAALPQSLSPHPVPSDFYETELNKVRWVIPKCYSNLRQLGEGAYGVVCTAEYGQCGKRVAIKKFSRPFQSTIHAKRTHRELKLLRCLSHENVLEMIDVFSPDSGPMQLRDVYFVSILFGSDLQNILKIQRLADEQIQLLIYQVLRGLKYIHSAGIIHRDLKPSNIAVNERCDVKILDFGLARCADHEMTGYVATRWYRAPEIMLNWMHYTHTVDIWSVGCILAELISGKALFPGDDHIDQLTRIMKVVGTPNEEFLNKIQSEEARNYIRNLPFMPRLNFYSLFPNASRPAIDLLDRMLVLDPDYRISVIDAISHEFIREYSVAEEEPVAARIVTTDDEESRAETIADWKKIVWSEMQEFRSSGRALSDGFPHKLSADEEQDEE</sequence>
<evidence type="ECO:0000256" key="6">
    <source>
        <dbReference type="ARBA" id="ARBA00022679"/>
    </source>
</evidence>
<comment type="similarity">
    <text evidence="2">Belongs to the protein kinase superfamily. CMGC Ser/Thr protein kinase family. MAP kinase subfamily.</text>
</comment>
<evidence type="ECO:0000256" key="11">
    <source>
        <dbReference type="ARBA" id="ARBA00048312"/>
    </source>
</evidence>
<gene>
    <name evidence="15" type="ORF">PMAYCL1PPCAC_19456</name>
</gene>
<dbReference type="Proteomes" id="UP001328107">
    <property type="component" value="Unassembled WGS sequence"/>
</dbReference>
<dbReference type="PROSITE" id="PS00107">
    <property type="entry name" value="PROTEIN_KINASE_ATP"/>
    <property type="match status" value="1"/>
</dbReference>
<name>A0AAN5I358_9BILA</name>
<evidence type="ECO:0000256" key="9">
    <source>
        <dbReference type="ARBA" id="ARBA00022840"/>
    </source>
</evidence>
<dbReference type="GO" id="GO:0005524">
    <property type="term" value="F:ATP binding"/>
    <property type="evidence" value="ECO:0007669"/>
    <property type="project" value="UniProtKB-UniRule"/>
</dbReference>
<dbReference type="SMART" id="SM00220">
    <property type="entry name" value="S_TKc"/>
    <property type="match status" value="1"/>
</dbReference>
<evidence type="ECO:0000256" key="12">
    <source>
        <dbReference type="PROSITE-ProRule" id="PRU10141"/>
    </source>
</evidence>
<dbReference type="PROSITE" id="PS01351">
    <property type="entry name" value="MAPK"/>
    <property type="match status" value="1"/>
</dbReference>
<dbReference type="InterPro" id="IPR050117">
    <property type="entry name" value="MAPK"/>
</dbReference>
<proteinExistence type="inferred from homology"/>
<organism evidence="15 16">
    <name type="scientific">Pristionchus mayeri</name>
    <dbReference type="NCBI Taxonomy" id="1317129"/>
    <lineage>
        <taxon>Eukaryota</taxon>
        <taxon>Metazoa</taxon>
        <taxon>Ecdysozoa</taxon>
        <taxon>Nematoda</taxon>
        <taxon>Chromadorea</taxon>
        <taxon>Rhabditida</taxon>
        <taxon>Rhabditina</taxon>
        <taxon>Diplogasteromorpha</taxon>
        <taxon>Diplogasteroidea</taxon>
        <taxon>Neodiplogasteridae</taxon>
        <taxon>Pristionchus</taxon>
    </lineage>
</organism>
<evidence type="ECO:0000256" key="13">
    <source>
        <dbReference type="SAM" id="MobiDB-lite"/>
    </source>
</evidence>
<dbReference type="Pfam" id="PF00069">
    <property type="entry name" value="Pkinase"/>
    <property type="match status" value="1"/>
</dbReference>
<evidence type="ECO:0000256" key="1">
    <source>
        <dbReference type="ARBA" id="ARBA00001946"/>
    </source>
</evidence>
<dbReference type="InterPro" id="IPR011009">
    <property type="entry name" value="Kinase-like_dom_sf"/>
</dbReference>
<feature type="non-terminal residue" evidence="15">
    <location>
        <position position="1"/>
    </location>
</feature>
<dbReference type="GO" id="GO:0005737">
    <property type="term" value="C:cytoplasm"/>
    <property type="evidence" value="ECO:0007669"/>
    <property type="project" value="UniProtKB-ARBA"/>
</dbReference>
<evidence type="ECO:0000256" key="2">
    <source>
        <dbReference type="ARBA" id="ARBA00008832"/>
    </source>
</evidence>
<keyword evidence="6" id="KW-0808">Transferase</keyword>
<dbReference type="PRINTS" id="PR01773">
    <property type="entry name" value="P38MAPKINASE"/>
</dbReference>
<dbReference type="PANTHER" id="PTHR24055">
    <property type="entry name" value="MITOGEN-ACTIVATED PROTEIN KINASE"/>
    <property type="match status" value="1"/>
</dbReference>
<comment type="cofactor">
    <cofactor evidence="1">
        <name>Mg(2+)</name>
        <dbReference type="ChEBI" id="CHEBI:18420"/>
    </cofactor>
</comment>
<keyword evidence="8" id="KW-0418">Kinase</keyword>
<comment type="catalytic activity">
    <reaction evidence="10">
        <text>L-threonyl-[protein] + ATP = O-phospho-L-threonyl-[protein] + ADP + H(+)</text>
        <dbReference type="Rhea" id="RHEA:46608"/>
        <dbReference type="Rhea" id="RHEA-COMP:11060"/>
        <dbReference type="Rhea" id="RHEA-COMP:11605"/>
        <dbReference type="ChEBI" id="CHEBI:15378"/>
        <dbReference type="ChEBI" id="CHEBI:30013"/>
        <dbReference type="ChEBI" id="CHEBI:30616"/>
        <dbReference type="ChEBI" id="CHEBI:61977"/>
        <dbReference type="ChEBI" id="CHEBI:456216"/>
        <dbReference type="EC" id="2.7.11.24"/>
    </reaction>
</comment>
<keyword evidence="16" id="KW-1185">Reference proteome</keyword>
<dbReference type="InterPro" id="IPR017441">
    <property type="entry name" value="Protein_kinase_ATP_BS"/>
</dbReference>
<evidence type="ECO:0000256" key="8">
    <source>
        <dbReference type="ARBA" id="ARBA00022777"/>
    </source>
</evidence>
<dbReference type="AlphaFoldDB" id="A0AAN5I358"/>
<evidence type="ECO:0000259" key="14">
    <source>
        <dbReference type="PROSITE" id="PS50011"/>
    </source>
</evidence>
<dbReference type="InterPro" id="IPR000719">
    <property type="entry name" value="Prot_kinase_dom"/>
</dbReference>
<dbReference type="GO" id="GO:0004707">
    <property type="term" value="F:MAP kinase activity"/>
    <property type="evidence" value="ECO:0007669"/>
    <property type="project" value="UniProtKB-EC"/>
</dbReference>
<feature type="region of interest" description="Disordered" evidence="13">
    <location>
        <begin position="416"/>
        <end position="438"/>
    </location>
</feature>
<protein>
    <recommendedName>
        <fullName evidence="3">mitogen-activated protein kinase</fullName>
        <ecNumber evidence="3">2.7.11.24</ecNumber>
    </recommendedName>
</protein>
<evidence type="ECO:0000313" key="16">
    <source>
        <dbReference type="Proteomes" id="UP001328107"/>
    </source>
</evidence>
<dbReference type="PROSITE" id="PS50011">
    <property type="entry name" value="PROTEIN_KINASE_DOM"/>
    <property type="match status" value="1"/>
</dbReference>